<name>A0A9W8TXE4_9AGAR</name>
<comment type="caution">
    <text evidence="5">The sequence shown here is derived from an EMBL/GenBank/DDBJ whole genome shotgun (WGS) entry which is preliminary data.</text>
</comment>
<dbReference type="Pfam" id="PF13500">
    <property type="entry name" value="AAA_26"/>
    <property type="match status" value="1"/>
</dbReference>
<dbReference type="GO" id="GO:0004141">
    <property type="term" value="F:dethiobiotin synthase activity"/>
    <property type="evidence" value="ECO:0007669"/>
    <property type="project" value="TreeGrafter"/>
</dbReference>
<comment type="subcellular location">
    <subcellularLocation>
        <location evidence="1">Mitochondrion</location>
    </subcellularLocation>
</comment>
<evidence type="ECO:0000256" key="2">
    <source>
        <dbReference type="ARBA" id="ARBA00022576"/>
    </source>
</evidence>
<dbReference type="InterPro" id="IPR015421">
    <property type="entry name" value="PyrdxlP-dep_Trfase_major"/>
</dbReference>
<dbReference type="InterPro" id="IPR015424">
    <property type="entry name" value="PyrdxlP-dep_Trfase"/>
</dbReference>
<dbReference type="InterPro" id="IPR049704">
    <property type="entry name" value="Aminotrans_3_PPA_site"/>
</dbReference>
<keyword evidence="6" id="KW-1185">Reference proteome</keyword>
<dbReference type="InterPro" id="IPR005814">
    <property type="entry name" value="Aminotrans_3"/>
</dbReference>
<evidence type="ECO:0000313" key="5">
    <source>
        <dbReference type="EMBL" id="KAJ3744357.1"/>
    </source>
</evidence>
<protein>
    <submittedName>
        <fullName evidence="5">PLP-dependent transferase</fullName>
    </submittedName>
</protein>
<dbReference type="GO" id="GO:0005739">
    <property type="term" value="C:mitochondrion"/>
    <property type="evidence" value="ECO:0007669"/>
    <property type="project" value="UniProtKB-SubCell"/>
</dbReference>
<proteinExistence type="predicted"/>
<evidence type="ECO:0000256" key="1">
    <source>
        <dbReference type="ARBA" id="ARBA00004173"/>
    </source>
</evidence>
<dbReference type="Gene3D" id="3.40.640.10">
    <property type="entry name" value="Type I PLP-dependent aspartate aminotransferase-like (Major domain)"/>
    <property type="match status" value="1"/>
</dbReference>
<dbReference type="Pfam" id="PF00202">
    <property type="entry name" value="Aminotran_3"/>
    <property type="match status" value="2"/>
</dbReference>
<dbReference type="CDD" id="cd03109">
    <property type="entry name" value="DTBS"/>
    <property type="match status" value="1"/>
</dbReference>
<dbReference type="PANTHER" id="PTHR42684:SF3">
    <property type="entry name" value="ADENOSYLMETHIONINE-8-AMINO-7-OXONONANOATE AMINOTRANSFERASE"/>
    <property type="match status" value="1"/>
</dbReference>
<dbReference type="SUPFAM" id="SSF53383">
    <property type="entry name" value="PLP-dependent transferases"/>
    <property type="match status" value="1"/>
</dbReference>
<dbReference type="PANTHER" id="PTHR42684">
    <property type="entry name" value="ADENOSYLMETHIONINE-8-AMINO-7-OXONONANOATE AMINOTRANSFERASE"/>
    <property type="match status" value="1"/>
</dbReference>
<organism evidence="5 6">
    <name type="scientific">Lentinula detonsa</name>
    <dbReference type="NCBI Taxonomy" id="2804962"/>
    <lineage>
        <taxon>Eukaryota</taxon>
        <taxon>Fungi</taxon>
        <taxon>Dikarya</taxon>
        <taxon>Basidiomycota</taxon>
        <taxon>Agaricomycotina</taxon>
        <taxon>Agaricomycetes</taxon>
        <taxon>Agaricomycetidae</taxon>
        <taxon>Agaricales</taxon>
        <taxon>Marasmiineae</taxon>
        <taxon>Omphalotaceae</taxon>
        <taxon>Lentinula</taxon>
    </lineage>
</organism>
<feature type="region of interest" description="Disordered" evidence="4">
    <location>
        <begin position="619"/>
        <end position="642"/>
    </location>
</feature>
<gene>
    <name evidence="5" type="ORF">DFH05DRAFT_1543510</name>
</gene>
<dbReference type="Proteomes" id="UP001142393">
    <property type="component" value="Unassembled WGS sequence"/>
</dbReference>
<dbReference type="SUPFAM" id="SSF52540">
    <property type="entry name" value="P-loop containing nucleoside triphosphate hydrolases"/>
    <property type="match status" value="1"/>
</dbReference>
<dbReference type="GO" id="GO:0004015">
    <property type="term" value="F:adenosylmethionine-8-amino-7-oxononanoate transaminase activity"/>
    <property type="evidence" value="ECO:0007669"/>
    <property type="project" value="TreeGrafter"/>
</dbReference>
<evidence type="ECO:0000256" key="4">
    <source>
        <dbReference type="SAM" id="MobiDB-lite"/>
    </source>
</evidence>
<accession>A0A9W8TXE4</accession>
<reference evidence="5 6" key="1">
    <citation type="journal article" date="2023" name="Proc. Natl. Acad. Sci. U.S.A.">
        <title>A global phylogenomic analysis of the shiitake genus Lentinula.</title>
        <authorList>
            <person name="Sierra-Patev S."/>
            <person name="Min B."/>
            <person name="Naranjo-Ortiz M."/>
            <person name="Looney B."/>
            <person name="Konkel Z."/>
            <person name="Slot J.C."/>
            <person name="Sakamoto Y."/>
            <person name="Steenwyk J.L."/>
            <person name="Rokas A."/>
            <person name="Carro J."/>
            <person name="Camarero S."/>
            <person name="Ferreira P."/>
            <person name="Molpeceres G."/>
            <person name="Ruiz-Duenas F.J."/>
            <person name="Serrano A."/>
            <person name="Henrissat B."/>
            <person name="Drula E."/>
            <person name="Hughes K.W."/>
            <person name="Mata J.L."/>
            <person name="Ishikawa N.K."/>
            <person name="Vargas-Isla R."/>
            <person name="Ushijima S."/>
            <person name="Smith C.A."/>
            <person name="Donoghue J."/>
            <person name="Ahrendt S."/>
            <person name="Andreopoulos W."/>
            <person name="He G."/>
            <person name="LaButti K."/>
            <person name="Lipzen A."/>
            <person name="Ng V."/>
            <person name="Riley R."/>
            <person name="Sandor L."/>
            <person name="Barry K."/>
            <person name="Martinez A.T."/>
            <person name="Xiao Y."/>
            <person name="Gibbons J.G."/>
            <person name="Terashima K."/>
            <person name="Grigoriev I.V."/>
            <person name="Hibbett D."/>
        </authorList>
    </citation>
    <scope>NUCLEOTIDE SEQUENCE [LARGE SCALE GENOMIC DNA]</scope>
    <source>
        <strain evidence="5 6">TFB7810</strain>
    </source>
</reference>
<dbReference type="PROSITE" id="PS00600">
    <property type="entry name" value="AA_TRANSFER_CLASS_3"/>
    <property type="match status" value="1"/>
</dbReference>
<dbReference type="AlphaFoldDB" id="A0A9W8TXE4"/>
<dbReference type="GO" id="GO:0030170">
    <property type="term" value="F:pyridoxal phosphate binding"/>
    <property type="evidence" value="ECO:0007669"/>
    <property type="project" value="InterPro"/>
</dbReference>
<keyword evidence="2" id="KW-0032">Aminotransferase</keyword>
<evidence type="ECO:0000313" key="6">
    <source>
        <dbReference type="Proteomes" id="UP001142393"/>
    </source>
</evidence>
<dbReference type="Gene3D" id="3.40.50.300">
    <property type="entry name" value="P-loop containing nucleotide triphosphate hydrolases"/>
    <property type="match status" value="1"/>
</dbReference>
<sequence>MMSLLFKNLRIHQIFGANTNVGKTILTTALVRASAARDERGDTYYYKPVSTGPLEDADDLHVQFHTRRWPSKVHVECSFRYNDPVSPHLAVQMDHKSPPTIETFTSSIASNIRQCAERTSGFGHMYVETAGGIHSPTPCWPSFPTQADAYRPLFLPTILVGDAKLGGISTTIAAYEALVLRGYIVDALVVFNDPTGQSRYGNSDYLNTYFSERGIALTALPHPPEKLEDAEENQSVTERYYDDLLSSPPLPRLLSHLDSLHHSRIANLESMAERTKENIWWPFVQHASGGGVNVIDSAYGDFFNVLGPSSSRSVLHPQLDSSASWWTQTFGHTNTRLTLAAARAAGRYGHVMFPRATHAPALALSEYLLSPHGPGHEWASRVFFSDNGSTGMEVALKMALRTFVRRREAYLITNKDSLVGGVEVDQKVKRAYERRLGIIGLKGSYHGDTIGNMDACEESGVYTCEWHDCKGYWFDPPRVVIRQGQTAVKVPPDMMKDLSAHDSIVPPEQKLTNNLLTFPSLAHVYDVSSRLKTPLYKQYTTYVARKLWTLRSSFRITNTEDEKDRLAKNELTEQPTELAALVLEPLLLGAGGMIFVDPLFQRALADVVRNPQEFPVFTSSVQSPTSSHHSTESSTPTSTFDSACVAEPPLPHSLPIIFDEVFTGFHRLGPLTPQKFLGNAHPDIAVYAKMLTGGLIPLAVTLASREVFDAFYYAPHSEPVVGSQKNQIEKKPGGKEDALLHGHSYTAHAVGCEVANETVKMMPDIVRGVEHKAMRNIWTQWWESSPTGEGMIEQKRPPSKLDWSDPILLLDRTSGSNGSNEDAVYSLWHPAFISNVSRLDLVEDVMALGTVLAIRLKEVGGSYTSTSAETVFEPLCQILPPTSTPTSSFGPAKATPGSLSTPGYSIHFRTLGNVAYFMTSLNTTLDVVREVQARIWRILNDKPLVEMRNVKFGIRKVEST</sequence>
<evidence type="ECO:0000256" key="3">
    <source>
        <dbReference type="ARBA" id="ARBA00022679"/>
    </source>
</evidence>
<dbReference type="GO" id="GO:0009102">
    <property type="term" value="P:biotin biosynthetic process"/>
    <property type="evidence" value="ECO:0007669"/>
    <property type="project" value="TreeGrafter"/>
</dbReference>
<dbReference type="EMBL" id="JANVFU010000007">
    <property type="protein sequence ID" value="KAJ3744357.1"/>
    <property type="molecule type" value="Genomic_DNA"/>
</dbReference>
<dbReference type="InterPro" id="IPR027417">
    <property type="entry name" value="P-loop_NTPase"/>
</dbReference>
<keyword evidence="3 5" id="KW-0808">Transferase</keyword>
<feature type="compositionally biased region" description="Low complexity" evidence="4">
    <location>
        <begin position="619"/>
        <end position="639"/>
    </location>
</feature>